<evidence type="ECO:0000256" key="1">
    <source>
        <dbReference type="SAM" id="Phobius"/>
    </source>
</evidence>
<accession>A0ABV9GV15</accession>
<dbReference type="InterPro" id="IPR012902">
    <property type="entry name" value="N_methyl_site"/>
</dbReference>
<reference evidence="3" key="1">
    <citation type="journal article" date="2019" name="Int. J. Syst. Evol. Microbiol.">
        <title>The Global Catalogue of Microorganisms (GCM) 10K type strain sequencing project: providing services to taxonomists for standard genome sequencing and annotation.</title>
        <authorList>
            <consortium name="The Broad Institute Genomics Platform"/>
            <consortium name="The Broad Institute Genome Sequencing Center for Infectious Disease"/>
            <person name="Wu L."/>
            <person name="Ma J."/>
        </authorList>
    </citation>
    <scope>NUCLEOTIDE SEQUENCE [LARGE SCALE GENOMIC DNA]</scope>
    <source>
        <strain evidence="3">JCM 11650</strain>
    </source>
</reference>
<name>A0ABV9GV15_9BURK</name>
<dbReference type="Proteomes" id="UP001595967">
    <property type="component" value="Unassembled WGS sequence"/>
</dbReference>
<sequence length="144" mass="15518">MDSKNMPTPLPQSCRFWQSSLRHQHGSSLLEVLVAVLIVSLGLLGLVGLQAKATSMSVSAEDRSRAALLVNDFVSTMQLMRQIPEGTVLDALQERAADTLTGGLPDGEFKIDEVADNIVAVTVEWTPTNTPDQPARHTTVAIIP</sequence>
<keyword evidence="1" id="KW-1133">Transmembrane helix</keyword>
<feature type="transmembrane region" description="Helical" evidence="1">
    <location>
        <begin position="29"/>
        <end position="49"/>
    </location>
</feature>
<dbReference type="EMBL" id="JBHSEW010000005">
    <property type="protein sequence ID" value="MFC4622013.1"/>
    <property type="molecule type" value="Genomic_DNA"/>
</dbReference>
<evidence type="ECO:0000313" key="3">
    <source>
        <dbReference type="Proteomes" id="UP001595967"/>
    </source>
</evidence>
<keyword evidence="3" id="KW-1185">Reference proteome</keyword>
<proteinExistence type="predicted"/>
<gene>
    <name evidence="2" type="ORF">ACFO3A_07245</name>
</gene>
<keyword evidence="1" id="KW-0812">Transmembrane</keyword>
<protein>
    <submittedName>
        <fullName evidence="2">Prepilin-type N-terminal cleavage/methylation domain-containing protein</fullName>
    </submittedName>
</protein>
<organism evidence="2 3">
    <name type="scientific">Comamonas nitrativorans</name>
    <dbReference type="NCBI Taxonomy" id="108437"/>
    <lineage>
        <taxon>Bacteria</taxon>
        <taxon>Pseudomonadati</taxon>
        <taxon>Pseudomonadota</taxon>
        <taxon>Betaproteobacteria</taxon>
        <taxon>Burkholderiales</taxon>
        <taxon>Comamonadaceae</taxon>
        <taxon>Comamonas</taxon>
    </lineage>
</organism>
<evidence type="ECO:0000313" key="2">
    <source>
        <dbReference type="EMBL" id="MFC4622013.1"/>
    </source>
</evidence>
<keyword evidence="1" id="KW-0472">Membrane</keyword>
<dbReference type="Pfam" id="PF07963">
    <property type="entry name" value="N_methyl"/>
    <property type="match status" value="1"/>
</dbReference>
<dbReference type="RefSeq" id="WP_377725254.1">
    <property type="nucleotide sequence ID" value="NZ_JBHSEW010000005.1"/>
</dbReference>
<comment type="caution">
    <text evidence="2">The sequence shown here is derived from an EMBL/GenBank/DDBJ whole genome shotgun (WGS) entry which is preliminary data.</text>
</comment>